<dbReference type="CDD" id="cd12411">
    <property type="entry name" value="RRM_ist3_like"/>
    <property type="match status" value="1"/>
</dbReference>
<keyword evidence="5 9" id="KW-0472">Membrane</keyword>
<dbReference type="PROSITE" id="PS50102">
    <property type="entry name" value="RRM"/>
    <property type="match status" value="1"/>
</dbReference>
<name>A0A498LU74_LABRO</name>
<feature type="transmembrane region" description="Helical" evidence="9">
    <location>
        <begin position="201"/>
        <end position="221"/>
    </location>
</feature>
<evidence type="ECO:0000313" key="13">
    <source>
        <dbReference type="Proteomes" id="UP000290572"/>
    </source>
</evidence>
<comment type="caution">
    <text evidence="12">The sequence shown here is derived from an EMBL/GenBank/DDBJ whole genome shotgun (WGS) entry which is preliminary data.</text>
</comment>
<dbReference type="AlphaFoldDB" id="A0A498LU74"/>
<keyword evidence="7" id="KW-0807">Transducer</keyword>
<dbReference type="InterPro" id="IPR000504">
    <property type="entry name" value="RRM_dom"/>
</dbReference>
<feature type="domain" description="G-protein coupled receptors family 1 profile" evidence="11">
    <location>
        <begin position="56"/>
        <end position="311"/>
    </location>
</feature>
<dbReference type="GO" id="GO:0005686">
    <property type="term" value="C:U2 snRNP"/>
    <property type="evidence" value="ECO:0007669"/>
    <property type="project" value="TreeGrafter"/>
</dbReference>
<gene>
    <name evidence="12" type="ORF">ROHU_030506</name>
</gene>
<dbReference type="Gene3D" id="1.20.1070.10">
    <property type="entry name" value="Rhodopsin 7-helix transmembrane proteins"/>
    <property type="match status" value="1"/>
</dbReference>
<dbReference type="PROSITE" id="PS50262">
    <property type="entry name" value="G_PROTEIN_RECEP_F1_2"/>
    <property type="match status" value="1"/>
</dbReference>
<sequence length="605" mass="68238">MIAFNMTHQQTPLETIRENYLVTSPSTEVTTPAVIKRQVVAVGCILSVGSILIISINLLVVIALVLLIRKRGYQSWCFVLNLSIADILVGVAITGIATDALKGTTASMEKGICLLRMTFIIAPSAASILTMFLISLDRYAAIKLPLRYSQLMNNKMIAGTLVPVWLIAVTLAFLPCIFEPMQKEDYHNVCTFFSVIEPKSIILLFCLFFFPLLSIFIYIYMDILKIACGHQKRIRAQLAGSRFLTSSRYWGHVKALRTVAMLVGCFTLCWCPFFVVSIVQASCPTCKLYDFLENHLWLLGLSNSLINPLVYACWQREVRNQICEIFAHIKVGLCRVTHSQTVDRCPADHPTVTQAVTCHDKILPTPLNFSSPLTKVKLINELNEKEAELDVKDSVSWHSVYKDSAWVFIGGLPYELTEGDVICVFSQYGEIANINLVRDKKTGKSKGFCFLCYEDQRSTVLAVDNFNGIKIKGRTIRVDHVANYRPPKDTDDIDDITKRLREEGCAPKVPPPSSSESESEEEYAVPVKKTKKDKKEKKKKKKEKKEKKKALKEEKHDARTEPTVSSPVRVKKEKEDMAYEKYATKGPAGSRRDRNPQDRADELMS</sequence>
<evidence type="ECO:0000313" key="12">
    <source>
        <dbReference type="EMBL" id="RXN10666.1"/>
    </source>
</evidence>
<dbReference type="Gene3D" id="3.30.70.330">
    <property type="match status" value="1"/>
</dbReference>
<keyword evidence="7" id="KW-0297">G-protein coupled receptor</keyword>
<evidence type="ECO:0000256" key="2">
    <source>
        <dbReference type="ARBA" id="ARBA00022692"/>
    </source>
</evidence>
<evidence type="ECO:0000256" key="1">
    <source>
        <dbReference type="ARBA" id="ARBA00004370"/>
    </source>
</evidence>
<feature type="compositionally biased region" description="Basic and acidic residues" evidence="8">
    <location>
        <begin position="570"/>
        <end position="583"/>
    </location>
</feature>
<feature type="transmembrane region" description="Helical" evidence="9">
    <location>
        <begin position="75"/>
        <end position="97"/>
    </location>
</feature>
<dbReference type="PANTHER" id="PTHR45880:SF1">
    <property type="entry name" value="RNA-BINDING MOTIF PROTEIN, X-LINKED 2"/>
    <property type="match status" value="1"/>
</dbReference>
<evidence type="ECO:0000256" key="7">
    <source>
        <dbReference type="RuleBase" id="RU000688"/>
    </source>
</evidence>
<keyword evidence="13" id="KW-1185">Reference proteome</keyword>
<accession>A0A498LU74</accession>
<keyword evidence="3 6" id="KW-0694">RNA-binding</keyword>
<dbReference type="SUPFAM" id="SSF54928">
    <property type="entry name" value="RNA-binding domain, RBD"/>
    <property type="match status" value="1"/>
</dbReference>
<evidence type="ECO:0000256" key="8">
    <source>
        <dbReference type="SAM" id="MobiDB-lite"/>
    </source>
</evidence>
<dbReference type="InterPro" id="IPR017452">
    <property type="entry name" value="GPCR_Rhodpsn_7TM"/>
</dbReference>
<dbReference type="PRINTS" id="PR00237">
    <property type="entry name" value="GPCRRHODOPSN"/>
</dbReference>
<dbReference type="PROSITE" id="PS00237">
    <property type="entry name" value="G_PROTEIN_RECEP_F1_1"/>
    <property type="match status" value="1"/>
</dbReference>
<protein>
    <submittedName>
        <fullName evidence="12">Glucose-dependent insulinotropic receptor-like protein</fullName>
    </submittedName>
</protein>
<keyword evidence="2 7" id="KW-0812">Transmembrane</keyword>
<organism evidence="12 13">
    <name type="scientific">Labeo rohita</name>
    <name type="common">Indian major carp</name>
    <name type="synonym">Cyprinus rohita</name>
    <dbReference type="NCBI Taxonomy" id="84645"/>
    <lineage>
        <taxon>Eukaryota</taxon>
        <taxon>Metazoa</taxon>
        <taxon>Chordata</taxon>
        <taxon>Craniata</taxon>
        <taxon>Vertebrata</taxon>
        <taxon>Euteleostomi</taxon>
        <taxon>Actinopterygii</taxon>
        <taxon>Neopterygii</taxon>
        <taxon>Teleostei</taxon>
        <taxon>Ostariophysi</taxon>
        <taxon>Cypriniformes</taxon>
        <taxon>Cyprinidae</taxon>
        <taxon>Labeoninae</taxon>
        <taxon>Labeonini</taxon>
        <taxon>Labeo</taxon>
    </lineage>
</organism>
<dbReference type="GO" id="GO:0000398">
    <property type="term" value="P:mRNA splicing, via spliceosome"/>
    <property type="evidence" value="ECO:0007669"/>
    <property type="project" value="InterPro"/>
</dbReference>
<keyword evidence="7 12" id="KW-0675">Receptor</keyword>
<evidence type="ECO:0000256" key="6">
    <source>
        <dbReference type="PROSITE-ProRule" id="PRU00176"/>
    </source>
</evidence>
<feature type="compositionally biased region" description="Basic and acidic residues" evidence="8">
    <location>
        <begin position="590"/>
        <end position="605"/>
    </location>
</feature>
<evidence type="ECO:0000256" key="5">
    <source>
        <dbReference type="ARBA" id="ARBA00023136"/>
    </source>
</evidence>
<feature type="compositionally biased region" description="Basic and acidic residues" evidence="8">
    <location>
        <begin position="551"/>
        <end position="560"/>
    </location>
</feature>
<dbReference type="InterPro" id="IPR012677">
    <property type="entry name" value="Nucleotide-bd_a/b_plait_sf"/>
</dbReference>
<dbReference type="InterPro" id="IPR051847">
    <property type="entry name" value="RNA_proc/Spliceosome_comp"/>
</dbReference>
<keyword evidence="4 9" id="KW-1133">Transmembrane helix</keyword>
<evidence type="ECO:0000256" key="3">
    <source>
        <dbReference type="ARBA" id="ARBA00022884"/>
    </source>
</evidence>
<dbReference type="SUPFAM" id="SSF81321">
    <property type="entry name" value="Family A G protein-coupled receptor-like"/>
    <property type="match status" value="1"/>
</dbReference>
<dbReference type="SMART" id="SM00360">
    <property type="entry name" value="RRM"/>
    <property type="match status" value="1"/>
</dbReference>
<dbReference type="EMBL" id="QBIY01013186">
    <property type="protein sequence ID" value="RXN10666.1"/>
    <property type="molecule type" value="Genomic_DNA"/>
</dbReference>
<evidence type="ECO:0000259" key="11">
    <source>
        <dbReference type="PROSITE" id="PS50262"/>
    </source>
</evidence>
<feature type="compositionally biased region" description="Basic residues" evidence="8">
    <location>
        <begin position="528"/>
        <end position="550"/>
    </location>
</feature>
<dbReference type="Pfam" id="PF00001">
    <property type="entry name" value="7tm_1"/>
    <property type="match status" value="1"/>
</dbReference>
<evidence type="ECO:0000256" key="9">
    <source>
        <dbReference type="SAM" id="Phobius"/>
    </source>
</evidence>
<dbReference type="GO" id="GO:0071011">
    <property type="term" value="C:precatalytic spliceosome"/>
    <property type="evidence" value="ECO:0007669"/>
    <property type="project" value="TreeGrafter"/>
</dbReference>
<feature type="domain" description="RRM" evidence="10">
    <location>
        <begin position="405"/>
        <end position="483"/>
    </location>
</feature>
<reference evidence="12 13" key="1">
    <citation type="submission" date="2018-03" db="EMBL/GenBank/DDBJ databases">
        <title>Draft genome sequence of Rohu Carp (Labeo rohita).</title>
        <authorList>
            <person name="Das P."/>
            <person name="Kushwaha B."/>
            <person name="Joshi C.G."/>
            <person name="Kumar D."/>
            <person name="Nagpure N.S."/>
            <person name="Sahoo L."/>
            <person name="Das S.P."/>
            <person name="Bit A."/>
            <person name="Patnaik S."/>
            <person name="Meher P.K."/>
            <person name="Jayasankar P."/>
            <person name="Koringa P.G."/>
            <person name="Patel N.V."/>
            <person name="Hinsu A.T."/>
            <person name="Kumar R."/>
            <person name="Pandey M."/>
            <person name="Agarwal S."/>
            <person name="Srivastava S."/>
            <person name="Singh M."/>
            <person name="Iquebal M.A."/>
            <person name="Jaiswal S."/>
            <person name="Angadi U.B."/>
            <person name="Kumar N."/>
            <person name="Raza M."/>
            <person name="Shah T.M."/>
            <person name="Rai A."/>
            <person name="Jena J.K."/>
        </authorList>
    </citation>
    <scope>NUCLEOTIDE SEQUENCE [LARGE SCALE GENOMIC DNA]</scope>
    <source>
        <strain evidence="12">DASCIFA01</strain>
        <tissue evidence="12">Testis</tissue>
    </source>
</reference>
<dbReference type="Proteomes" id="UP000290572">
    <property type="component" value="Unassembled WGS sequence"/>
</dbReference>
<dbReference type="InterPro" id="IPR000276">
    <property type="entry name" value="GPCR_Rhodpsn"/>
</dbReference>
<proteinExistence type="inferred from homology"/>
<feature type="transmembrane region" description="Helical" evidence="9">
    <location>
        <begin position="117"/>
        <end position="136"/>
    </location>
</feature>
<evidence type="ECO:0000256" key="4">
    <source>
        <dbReference type="ARBA" id="ARBA00022989"/>
    </source>
</evidence>
<feature type="transmembrane region" description="Helical" evidence="9">
    <location>
        <begin position="39"/>
        <end position="68"/>
    </location>
</feature>
<dbReference type="PANTHER" id="PTHR45880">
    <property type="entry name" value="RNA-BINDING MOTIF PROTEIN, X-LINKED 2"/>
    <property type="match status" value="1"/>
</dbReference>
<comment type="similarity">
    <text evidence="7">Belongs to the G-protein coupled receptor 1 family.</text>
</comment>
<feature type="transmembrane region" description="Helical" evidence="9">
    <location>
        <begin position="258"/>
        <end position="279"/>
    </location>
</feature>
<dbReference type="Pfam" id="PF00076">
    <property type="entry name" value="RRM_1"/>
    <property type="match status" value="1"/>
</dbReference>
<dbReference type="GO" id="GO:0016020">
    <property type="term" value="C:membrane"/>
    <property type="evidence" value="ECO:0007669"/>
    <property type="project" value="UniProtKB-SubCell"/>
</dbReference>
<dbReference type="InterPro" id="IPR045844">
    <property type="entry name" value="RRM_Ist3-like"/>
</dbReference>
<evidence type="ECO:0000259" key="10">
    <source>
        <dbReference type="PROSITE" id="PS50102"/>
    </source>
</evidence>
<dbReference type="InterPro" id="IPR035979">
    <property type="entry name" value="RBD_domain_sf"/>
</dbReference>
<dbReference type="STRING" id="84645.A0A498LU74"/>
<dbReference type="GO" id="GO:0004930">
    <property type="term" value="F:G protein-coupled receptor activity"/>
    <property type="evidence" value="ECO:0007669"/>
    <property type="project" value="UniProtKB-KW"/>
</dbReference>
<dbReference type="FunFam" id="3.30.70.330:FF:000962">
    <property type="entry name" value="RBMX2 ortholog"/>
    <property type="match status" value="1"/>
</dbReference>
<feature type="transmembrane region" description="Helical" evidence="9">
    <location>
        <begin position="157"/>
        <end position="181"/>
    </location>
</feature>
<dbReference type="GO" id="GO:0071013">
    <property type="term" value="C:catalytic step 2 spliceosome"/>
    <property type="evidence" value="ECO:0007669"/>
    <property type="project" value="TreeGrafter"/>
</dbReference>
<comment type="subcellular location">
    <subcellularLocation>
        <location evidence="1">Membrane</location>
    </subcellularLocation>
</comment>
<dbReference type="GO" id="GO:0003723">
    <property type="term" value="F:RNA binding"/>
    <property type="evidence" value="ECO:0007669"/>
    <property type="project" value="UniProtKB-UniRule"/>
</dbReference>
<feature type="region of interest" description="Disordered" evidence="8">
    <location>
        <begin position="502"/>
        <end position="605"/>
    </location>
</feature>